<dbReference type="InterPro" id="IPR058582">
    <property type="entry name" value="KH_NusA_2nd"/>
</dbReference>
<evidence type="ECO:0000256" key="5">
    <source>
        <dbReference type="ARBA" id="ARBA00023015"/>
    </source>
</evidence>
<dbReference type="InterPro" id="IPR004087">
    <property type="entry name" value="KH_dom"/>
</dbReference>
<dbReference type="SUPFAM" id="SSF47794">
    <property type="entry name" value="Rad51 N-terminal domain-like"/>
    <property type="match status" value="2"/>
</dbReference>
<reference evidence="9 10" key="1">
    <citation type="submission" date="2023-09" db="EMBL/GenBank/DDBJ databases">
        <authorList>
            <person name="Rey-Velasco X."/>
        </authorList>
    </citation>
    <scope>NUCLEOTIDE SEQUENCE [LARGE SCALE GENOMIC DNA]</scope>
    <source>
        <strain evidence="9 10">P385</strain>
    </source>
</reference>
<dbReference type="CDD" id="cd04455">
    <property type="entry name" value="S1_NusA"/>
    <property type="match status" value="1"/>
</dbReference>
<dbReference type="InterPro" id="IPR012340">
    <property type="entry name" value="NA-bd_OB-fold"/>
</dbReference>
<comment type="caution">
    <text evidence="9">The sequence shown here is derived from an EMBL/GenBank/DDBJ whole genome shotgun (WGS) entry which is preliminary data.</text>
</comment>
<dbReference type="NCBIfam" id="TIGR01953">
    <property type="entry name" value="NusA"/>
    <property type="match status" value="1"/>
</dbReference>
<keyword evidence="3 7" id="KW-0889">Transcription antitermination</keyword>
<dbReference type="InterPro" id="IPR030842">
    <property type="entry name" value="TF_NusA_bacterial"/>
</dbReference>
<dbReference type="Gene3D" id="2.40.50.140">
    <property type="entry name" value="Nucleic acid-binding proteins"/>
    <property type="match status" value="1"/>
</dbReference>
<name>A0ABU3B8C1_9GAMM</name>
<proteinExistence type="inferred from homology"/>
<gene>
    <name evidence="7 9" type="primary">nusA</name>
    <name evidence="9" type="ORF">RM531_01980</name>
</gene>
<dbReference type="SMART" id="SM00322">
    <property type="entry name" value="KH"/>
    <property type="match status" value="2"/>
</dbReference>
<evidence type="ECO:0000256" key="2">
    <source>
        <dbReference type="ARBA" id="ARBA00022490"/>
    </source>
</evidence>
<keyword evidence="6 7" id="KW-0804">Transcription</keyword>
<dbReference type="Gene3D" id="3.30.300.20">
    <property type="match status" value="2"/>
</dbReference>
<dbReference type="InterPro" id="IPR013735">
    <property type="entry name" value="TF_NusA_N"/>
</dbReference>
<evidence type="ECO:0000259" key="8">
    <source>
        <dbReference type="PROSITE" id="PS50126"/>
    </source>
</evidence>
<dbReference type="SUPFAM" id="SSF50249">
    <property type="entry name" value="Nucleic acid-binding proteins"/>
    <property type="match status" value="1"/>
</dbReference>
<dbReference type="PANTHER" id="PTHR22648">
    <property type="entry name" value="TRANSCRIPTION TERMINATION FACTOR NUSA"/>
    <property type="match status" value="1"/>
</dbReference>
<dbReference type="InterPro" id="IPR010995">
    <property type="entry name" value="DNA_repair_Rad51/TF_NusA_a-hlx"/>
</dbReference>
<dbReference type="InterPro" id="IPR003029">
    <property type="entry name" value="S1_domain"/>
</dbReference>
<comment type="subcellular location">
    <subcellularLocation>
        <location evidence="7">Cytoplasm</location>
    </subcellularLocation>
</comment>
<comment type="similarity">
    <text evidence="7">Belongs to the NusA family.</text>
</comment>
<dbReference type="InterPro" id="IPR025249">
    <property type="entry name" value="TF_NusA_KH_1st"/>
</dbReference>
<comment type="subunit">
    <text evidence="7">Monomer. Binds directly to the core enzyme of the DNA-dependent RNA polymerase and to nascent RNA.</text>
</comment>
<dbReference type="PANTHER" id="PTHR22648:SF0">
    <property type="entry name" value="TRANSCRIPTION TERMINATION_ANTITERMINATION PROTEIN NUSA"/>
    <property type="match status" value="1"/>
</dbReference>
<evidence type="ECO:0000256" key="6">
    <source>
        <dbReference type="ARBA" id="ARBA00023163"/>
    </source>
</evidence>
<keyword evidence="4 7" id="KW-0694">RNA-binding</keyword>
<dbReference type="SMART" id="SM00316">
    <property type="entry name" value="S1"/>
    <property type="match status" value="1"/>
</dbReference>
<keyword evidence="1 7" id="KW-0806">Transcription termination</keyword>
<evidence type="ECO:0000256" key="4">
    <source>
        <dbReference type="ARBA" id="ARBA00022884"/>
    </source>
</evidence>
<dbReference type="Pfam" id="PF08529">
    <property type="entry name" value="NusA_N"/>
    <property type="match status" value="1"/>
</dbReference>
<evidence type="ECO:0000256" key="3">
    <source>
        <dbReference type="ARBA" id="ARBA00022814"/>
    </source>
</evidence>
<dbReference type="CDD" id="cd22529">
    <property type="entry name" value="KH-II_NusA_rpt2"/>
    <property type="match status" value="1"/>
</dbReference>
<dbReference type="PROSITE" id="PS50084">
    <property type="entry name" value="KH_TYPE_1"/>
    <property type="match status" value="1"/>
</dbReference>
<dbReference type="PROSITE" id="PS50126">
    <property type="entry name" value="S1"/>
    <property type="match status" value="1"/>
</dbReference>
<dbReference type="RefSeq" id="WP_311656897.1">
    <property type="nucleotide sequence ID" value="NZ_JAVRHY010000002.1"/>
</dbReference>
<dbReference type="SUPFAM" id="SSF69705">
    <property type="entry name" value="Transcription factor NusA, N-terminal domain"/>
    <property type="match status" value="1"/>
</dbReference>
<dbReference type="NCBIfam" id="TIGR01954">
    <property type="entry name" value="nusA_Cterm_rpt"/>
    <property type="match status" value="1"/>
</dbReference>
<keyword evidence="5 7" id="KW-0805">Transcription regulation</keyword>
<protein>
    <recommendedName>
        <fullName evidence="7">Transcription termination/antitermination protein NusA</fullName>
    </recommendedName>
</protein>
<dbReference type="Proteomes" id="UP001259982">
    <property type="component" value="Unassembled WGS sequence"/>
</dbReference>
<evidence type="ECO:0000256" key="7">
    <source>
        <dbReference type="HAMAP-Rule" id="MF_00945"/>
    </source>
</evidence>
<keyword evidence="2 7" id="KW-0963">Cytoplasm</keyword>
<dbReference type="Pfam" id="PF26594">
    <property type="entry name" value="KH_NusA_2nd"/>
    <property type="match status" value="1"/>
</dbReference>
<dbReference type="CDD" id="cd02134">
    <property type="entry name" value="KH-II_NusA_rpt1"/>
    <property type="match status" value="1"/>
</dbReference>
<dbReference type="InterPro" id="IPR015946">
    <property type="entry name" value="KH_dom-like_a/b"/>
</dbReference>
<dbReference type="Pfam" id="PF14520">
    <property type="entry name" value="HHH_5"/>
    <property type="match status" value="1"/>
</dbReference>
<dbReference type="InterPro" id="IPR036555">
    <property type="entry name" value="NusA_N_sf"/>
</dbReference>
<dbReference type="InterPro" id="IPR010213">
    <property type="entry name" value="TF_NusA"/>
</dbReference>
<feature type="domain" description="S1 motif" evidence="8">
    <location>
        <begin position="146"/>
        <end position="211"/>
    </location>
</feature>
<dbReference type="HAMAP" id="MF_00945_B">
    <property type="entry name" value="NusA_B"/>
    <property type="match status" value="1"/>
</dbReference>
<dbReference type="SUPFAM" id="SSF54814">
    <property type="entry name" value="Prokaryotic type KH domain (KH-domain type II)"/>
    <property type="match status" value="2"/>
</dbReference>
<dbReference type="Gene3D" id="3.30.1480.10">
    <property type="entry name" value="NusA, N-terminal domain"/>
    <property type="match status" value="1"/>
</dbReference>
<dbReference type="Pfam" id="PF13184">
    <property type="entry name" value="KH_NusA_1st"/>
    <property type="match status" value="1"/>
</dbReference>
<dbReference type="EMBL" id="JAVRHY010000002">
    <property type="protein sequence ID" value="MDT0617236.1"/>
    <property type="molecule type" value="Genomic_DNA"/>
</dbReference>
<dbReference type="InterPro" id="IPR010214">
    <property type="entry name" value="Tscrpt_termin_fac_NusA_C_rpt"/>
</dbReference>
<evidence type="ECO:0000313" key="9">
    <source>
        <dbReference type="EMBL" id="MDT0617236.1"/>
    </source>
</evidence>
<accession>A0ABU3B8C1</accession>
<dbReference type="InterPro" id="IPR009019">
    <property type="entry name" value="KH_sf_prok-type"/>
</dbReference>
<sequence length="509" mass="56131">MNKNVLLVAEAVSNEKGVGKEIIFEAIEAALASATRKKHGGDIAVRVAVDRETGNYDTFRRWEVIDEEAVDEEGEPLVVEAPDHQISLAEAREKHPDMQAGEFIEEPMESVEFGRIAAQAAKQVIVQKVREAERAQVVEAYSDRVGELITGLVKRMERGAVILDLGGNAEAIILREEVIPREPMRPGDRVRGYLYDVRPEPRGPQLFVTRTRPEFLIELFKLEVPEIGQGLIELRGGARDPGLRAKIAVQAKDRRIDPVGACVGMRGSRVQSVSNELAGERIDIVLWDENPAQFVINAMAPADVESIVMDEDTNTMDIAVGEDKLAQAIGRGGQNIRLASELTGWELNVMTIEEADAKSEAEGEQLQTLFREQLDVDDEVAAILAQEGFTTIDEIAYVPPAELLAIEEFDEDVVEELRNRARDVLLTRAIASAEGDPAAEPAEDLRHLDGMDDELAEQLAANGVVTREDLAEQGVEDLIELVELDDKRAGELIMAARAHWFADEQAQVE</sequence>
<organism evidence="9 10">
    <name type="scientific">Spectribacter acetivorans</name>
    <dbReference type="NCBI Taxonomy" id="3075603"/>
    <lineage>
        <taxon>Bacteria</taxon>
        <taxon>Pseudomonadati</taxon>
        <taxon>Pseudomonadota</taxon>
        <taxon>Gammaproteobacteria</taxon>
        <taxon>Salinisphaerales</taxon>
        <taxon>Salinisphaeraceae</taxon>
        <taxon>Spectribacter</taxon>
    </lineage>
</organism>
<comment type="function">
    <text evidence="7">Participates in both transcription termination and antitermination.</text>
</comment>
<evidence type="ECO:0000313" key="10">
    <source>
        <dbReference type="Proteomes" id="UP001259982"/>
    </source>
</evidence>
<keyword evidence="10" id="KW-1185">Reference proteome</keyword>
<dbReference type="Gene3D" id="1.10.150.20">
    <property type="entry name" value="5' to 3' exonuclease, C-terminal subdomain"/>
    <property type="match status" value="2"/>
</dbReference>
<evidence type="ECO:0000256" key="1">
    <source>
        <dbReference type="ARBA" id="ARBA00022472"/>
    </source>
</evidence>